<feature type="domain" description="Glycosyl transferase family 1" evidence="4">
    <location>
        <begin position="202"/>
        <end position="360"/>
    </location>
</feature>
<sequence>MQILDGPGRHVLFLNWRDTRNPEGGGSEVYVERIAEELIAHGHRSTLLCASHDGAPREDTTAKGLRILRRGGRHTVYLWAALLYLSGRAGLGPLAGRALGRPDLIVDVCNGLPFLSPLYARCAVLILVHHVHREQWPVVLGSWGARIGWWIESRLAGRVYRRCRYVTVSAATRQELGGLGVDPSRVEVIYNGTPEITQGAALRTPHPSLLVLCRLVPHKRVEIALETVAQLAVDFPALRLVVAGQGWWETQLRASVTQLGIHDRVQFAGFVNEAEKQRLLCSSWVALTPSLKEGWGLTIVEAGAAGTPTVAFREAGGVTEAIVAGETGLLADDTPDFIAQVRRLLSDDQFRHEMGKAAQEHAAHFTWATSGKRFAALVAAVTDGLAPTPSRDQRAP</sequence>
<feature type="domain" description="Glycosyltransferase subfamily 4-like N-terminal" evidence="5">
    <location>
        <begin position="25"/>
        <end position="193"/>
    </location>
</feature>
<dbReference type="GO" id="GO:0016757">
    <property type="term" value="F:glycosyltransferase activity"/>
    <property type="evidence" value="ECO:0007669"/>
    <property type="project" value="UniProtKB-KW"/>
</dbReference>
<dbReference type="EMBL" id="LT598496">
    <property type="protein sequence ID" value="SBV29076.1"/>
    <property type="molecule type" value="Genomic_DNA"/>
</dbReference>
<dbReference type="SUPFAM" id="SSF53756">
    <property type="entry name" value="UDP-Glycosyltransferase/glycogen phosphorylase"/>
    <property type="match status" value="1"/>
</dbReference>
<proteinExistence type="inferred from homology"/>
<accession>A0A1C3N959</accession>
<keyword evidence="7" id="KW-1185">Reference proteome</keyword>
<dbReference type="Pfam" id="PF00534">
    <property type="entry name" value="Glycos_transf_1"/>
    <property type="match status" value="1"/>
</dbReference>
<dbReference type="PANTHER" id="PTHR12526:SF640">
    <property type="entry name" value="COLANIC ACID BIOSYNTHESIS GLYCOSYLTRANSFERASE WCAL-RELATED"/>
    <property type="match status" value="1"/>
</dbReference>
<dbReference type="PATRIC" id="fig|307121.4.peg.4739"/>
<dbReference type="AlphaFoldDB" id="A0A1C3N959"/>
<keyword evidence="2" id="KW-0328">Glycosyltransferase</keyword>
<dbReference type="CDD" id="cd03801">
    <property type="entry name" value="GT4_PimA-like"/>
    <property type="match status" value="1"/>
</dbReference>
<dbReference type="Pfam" id="PF13439">
    <property type="entry name" value="Glyco_transf_4"/>
    <property type="match status" value="1"/>
</dbReference>
<evidence type="ECO:0000256" key="3">
    <source>
        <dbReference type="ARBA" id="ARBA00022679"/>
    </source>
</evidence>
<protein>
    <submittedName>
        <fullName evidence="6">Glycosyltransferase involved in cell wall bisynthesis</fullName>
    </submittedName>
</protein>
<evidence type="ECO:0000256" key="1">
    <source>
        <dbReference type="ARBA" id="ARBA00009481"/>
    </source>
</evidence>
<gene>
    <name evidence="6" type="ORF">GA0070620_4641</name>
</gene>
<dbReference type="InterPro" id="IPR001296">
    <property type="entry name" value="Glyco_trans_1"/>
</dbReference>
<dbReference type="STRING" id="307121.GA0070620_4641"/>
<organism evidence="6 7">
    <name type="scientific">Micromonospora krabiensis</name>
    <dbReference type="NCBI Taxonomy" id="307121"/>
    <lineage>
        <taxon>Bacteria</taxon>
        <taxon>Bacillati</taxon>
        <taxon>Actinomycetota</taxon>
        <taxon>Actinomycetes</taxon>
        <taxon>Micromonosporales</taxon>
        <taxon>Micromonosporaceae</taxon>
        <taxon>Micromonospora</taxon>
    </lineage>
</organism>
<dbReference type="RefSeq" id="WP_091594105.1">
    <property type="nucleotide sequence ID" value="NZ_JBHRWG010000004.1"/>
</dbReference>
<name>A0A1C3N959_9ACTN</name>
<evidence type="ECO:0000313" key="6">
    <source>
        <dbReference type="EMBL" id="SBV29076.1"/>
    </source>
</evidence>
<evidence type="ECO:0000256" key="2">
    <source>
        <dbReference type="ARBA" id="ARBA00022676"/>
    </source>
</evidence>
<reference evidence="7" key="1">
    <citation type="submission" date="2016-06" db="EMBL/GenBank/DDBJ databases">
        <authorList>
            <person name="Varghese N."/>
        </authorList>
    </citation>
    <scope>NUCLEOTIDE SEQUENCE [LARGE SCALE GENOMIC DNA]</scope>
    <source>
        <strain evidence="7">DSM 45344</strain>
    </source>
</reference>
<dbReference type="Proteomes" id="UP000199393">
    <property type="component" value="Chromosome I"/>
</dbReference>
<keyword evidence="3 6" id="KW-0808">Transferase</keyword>
<dbReference type="Gene3D" id="3.40.50.2000">
    <property type="entry name" value="Glycogen Phosphorylase B"/>
    <property type="match status" value="2"/>
</dbReference>
<evidence type="ECO:0000259" key="5">
    <source>
        <dbReference type="Pfam" id="PF13439"/>
    </source>
</evidence>
<dbReference type="OrthoDB" id="9806887at2"/>
<evidence type="ECO:0000313" key="7">
    <source>
        <dbReference type="Proteomes" id="UP000199393"/>
    </source>
</evidence>
<evidence type="ECO:0000259" key="4">
    <source>
        <dbReference type="Pfam" id="PF00534"/>
    </source>
</evidence>
<dbReference type="PANTHER" id="PTHR12526">
    <property type="entry name" value="GLYCOSYLTRANSFERASE"/>
    <property type="match status" value="1"/>
</dbReference>
<dbReference type="InterPro" id="IPR028098">
    <property type="entry name" value="Glyco_trans_4-like_N"/>
</dbReference>
<comment type="similarity">
    <text evidence="1">Belongs to the glycosyltransferase group 1 family. Glycosyltransferase 4 subfamily.</text>
</comment>